<organism evidence="3 4">
    <name type="scientific">Sutterella seckii</name>
    <dbReference type="NCBI Taxonomy" id="1944635"/>
    <lineage>
        <taxon>Bacteria</taxon>
        <taxon>Pseudomonadati</taxon>
        <taxon>Pseudomonadota</taxon>
        <taxon>Betaproteobacteria</taxon>
        <taxon>Burkholderiales</taxon>
        <taxon>Sutterellaceae</taxon>
        <taxon>Sutterella</taxon>
    </lineage>
</organism>
<gene>
    <name evidence="3" type="ORF">GBM96_02295</name>
</gene>
<dbReference type="AlphaFoldDB" id="A0AAI9SDH2"/>
<keyword evidence="2" id="KW-0808">Transferase</keyword>
<keyword evidence="1" id="KW-0328">Glycosyltransferase</keyword>
<evidence type="ECO:0000256" key="2">
    <source>
        <dbReference type="ARBA" id="ARBA00022679"/>
    </source>
</evidence>
<keyword evidence="4" id="KW-1185">Reference proteome</keyword>
<name>A0AAI9SDH2_9BURK</name>
<protein>
    <submittedName>
        <fullName evidence="3">Glycosyltransferase family 9 protein</fullName>
    </submittedName>
</protein>
<dbReference type="GO" id="GO:0009244">
    <property type="term" value="P:lipopolysaccharide core region biosynthetic process"/>
    <property type="evidence" value="ECO:0007669"/>
    <property type="project" value="TreeGrafter"/>
</dbReference>
<dbReference type="InterPro" id="IPR051199">
    <property type="entry name" value="LPS_LOS_Heptosyltrfase"/>
</dbReference>
<dbReference type="Gene3D" id="3.40.50.2000">
    <property type="entry name" value="Glycogen Phosphorylase B"/>
    <property type="match status" value="2"/>
</dbReference>
<dbReference type="InterPro" id="IPR002201">
    <property type="entry name" value="Glyco_trans_9"/>
</dbReference>
<evidence type="ECO:0000313" key="3">
    <source>
        <dbReference type="EMBL" id="KAB7652462.1"/>
    </source>
</evidence>
<dbReference type="EMBL" id="WEHW01000003">
    <property type="protein sequence ID" value="KAB7652462.1"/>
    <property type="molecule type" value="Genomic_DNA"/>
</dbReference>
<dbReference type="PANTHER" id="PTHR30160">
    <property type="entry name" value="TETRAACYLDISACCHARIDE 4'-KINASE-RELATED"/>
    <property type="match status" value="1"/>
</dbReference>
<dbReference type="GO" id="GO:0005829">
    <property type="term" value="C:cytosol"/>
    <property type="evidence" value="ECO:0007669"/>
    <property type="project" value="TreeGrafter"/>
</dbReference>
<dbReference type="SUPFAM" id="SSF53756">
    <property type="entry name" value="UDP-Glycosyltransferase/glycogen phosphorylase"/>
    <property type="match status" value="1"/>
</dbReference>
<evidence type="ECO:0000313" key="4">
    <source>
        <dbReference type="Proteomes" id="UP000469462"/>
    </source>
</evidence>
<proteinExistence type="predicted"/>
<reference evidence="3 4" key="1">
    <citation type="submission" date="2019-10" db="EMBL/GenBank/DDBJ databases">
        <title>Genome diversity of Sutterella seckii.</title>
        <authorList>
            <person name="Chaplin A.V."/>
            <person name="Sokolova S.R."/>
            <person name="Mosin K.A."/>
            <person name="Ivanova E.L."/>
            <person name="Kochetkova T.O."/>
            <person name="Goltsov A.Y."/>
            <person name="Trofimov D.Y."/>
            <person name="Efimov B.A."/>
        </authorList>
    </citation>
    <scope>NUCLEOTIDE SEQUENCE [LARGE SCALE GENOMIC DNA]</scope>
    <source>
        <strain evidence="3 4">ASD3426</strain>
    </source>
</reference>
<dbReference type="Pfam" id="PF01075">
    <property type="entry name" value="Glyco_transf_9"/>
    <property type="match status" value="1"/>
</dbReference>
<dbReference type="PANTHER" id="PTHR30160:SF1">
    <property type="entry name" value="LIPOPOLYSACCHARIDE 1,2-N-ACETYLGLUCOSAMINETRANSFERASE-RELATED"/>
    <property type="match status" value="1"/>
</dbReference>
<evidence type="ECO:0000256" key="1">
    <source>
        <dbReference type="ARBA" id="ARBA00022676"/>
    </source>
</evidence>
<accession>A0AAI9SDH2</accession>
<dbReference type="GO" id="GO:0008713">
    <property type="term" value="F:ADP-heptose-lipopolysaccharide heptosyltransferase activity"/>
    <property type="evidence" value="ECO:0007669"/>
    <property type="project" value="TreeGrafter"/>
</dbReference>
<sequence>MKILIVSLRYLGDCLLAAALAPAIKEKLPDAQVDLLTFKDNRGILEGISAIDNVIGVEHHPNKFRQALDHIRSWNSYDWALSRMNNTRATLYCWASAKHQIMPPTAGKSSDLWIRMLITNFTRPAPGHMLDILSSLAEPVIGANAVIRPVAPDAELSGDLRNELARLGPYIACHPCSRYQDKNWSISGWKKLLQETINAGYGICLTGGPSETEKKYIQSITEDLPQEKLCVIAGRASFGQTGRAIREARAYVGVDTATTHIAAATGTPCIALFGPTSVETWGPAPQSGLPHNFNNKLDLQTIGNTTIVRRDNPEPCGGCRSHNHLCAHFTPPELSRCMQSIPAEKVWRVLSNVL</sequence>
<dbReference type="RefSeq" id="WP_139688594.1">
    <property type="nucleotide sequence ID" value="NZ_WEHW01000003.1"/>
</dbReference>
<comment type="caution">
    <text evidence="3">The sequence shown here is derived from an EMBL/GenBank/DDBJ whole genome shotgun (WGS) entry which is preliminary data.</text>
</comment>
<dbReference type="Proteomes" id="UP000469462">
    <property type="component" value="Unassembled WGS sequence"/>
</dbReference>
<dbReference type="CDD" id="cd03789">
    <property type="entry name" value="GT9_LPS_heptosyltransferase"/>
    <property type="match status" value="1"/>
</dbReference>